<organism evidence="10 11">
    <name type="scientific">Corynebacterium mendelii</name>
    <dbReference type="NCBI Taxonomy" id="2765362"/>
    <lineage>
        <taxon>Bacteria</taxon>
        <taxon>Bacillati</taxon>
        <taxon>Actinomycetota</taxon>
        <taxon>Actinomycetes</taxon>
        <taxon>Mycobacteriales</taxon>
        <taxon>Corynebacteriaceae</taxon>
        <taxon>Corynebacterium</taxon>
    </lineage>
</organism>
<comment type="caution">
    <text evidence="10">The sequence shown here is derived from an EMBL/GenBank/DDBJ whole genome shotgun (WGS) entry which is preliminary data.</text>
</comment>
<comment type="similarity">
    <text evidence="3">Belongs to the MscS (TC 1.A.23) family.</text>
</comment>
<evidence type="ECO:0000256" key="8">
    <source>
        <dbReference type="SAM" id="Phobius"/>
    </source>
</evidence>
<accession>A0A939E0V7</accession>
<feature type="transmembrane region" description="Helical" evidence="8">
    <location>
        <begin position="12"/>
        <end position="31"/>
    </location>
</feature>
<dbReference type="InterPro" id="IPR006685">
    <property type="entry name" value="MscS_channel_2nd"/>
</dbReference>
<protein>
    <submittedName>
        <fullName evidence="10">Mechanosensitive ion channel family protein</fullName>
    </submittedName>
</protein>
<dbReference type="Proteomes" id="UP000664332">
    <property type="component" value="Unassembled WGS sequence"/>
</dbReference>
<dbReference type="Gene3D" id="1.10.287.1260">
    <property type="match status" value="1"/>
</dbReference>
<dbReference type="GO" id="GO:0005886">
    <property type="term" value="C:plasma membrane"/>
    <property type="evidence" value="ECO:0007669"/>
    <property type="project" value="UniProtKB-SubCell"/>
</dbReference>
<dbReference type="PANTHER" id="PTHR30460">
    <property type="entry name" value="MODERATE CONDUCTANCE MECHANOSENSITIVE CHANNEL YBIO"/>
    <property type="match status" value="1"/>
</dbReference>
<comment type="subcellular location">
    <subcellularLocation>
        <location evidence="2">Cell membrane</location>
    </subcellularLocation>
    <subcellularLocation>
        <location evidence="1">Membrane</location>
        <topology evidence="1">Multi-pass membrane protein</topology>
    </subcellularLocation>
</comment>
<evidence type="ECO:0000313" key="11">
    <source>
        <dbReference type="Proteomes" id="UP000664332"/>
    </source>
</evidence>
<dbReference type="GO" id="GO:0008381">
    <property type="term" value="F:mechanosensitive monoatomic ion channel activity"/>
    <property type="evidence" value="ECO:0007669"/>
    <property type="project" value="InterPro"/>
</dbReference>
<proteinExistence type="inferred from homology"/>
<dbReference type="SUPFAM" id="SSF82861">
    <property type="entry name" value="Mechanosensitive channel protein MscS (YggB), transmembrane region"/>
    <property type="match status" value="1"/>
</dbReference>
<evidence type="ECO:0000256" key="1">
    <source>
        <dbReference type="ARBA" id="ARBA00004141"/>
    </source>
</evidence>
<dbReference type="Pfam" id="PF00924">
    <property type="entry name" value="MS_channel_2nd"/>
    <property type="match status" value="1"/>
</dbReference>
<evidence type="ECO:0000256" key="6">
    <source>
        <dbReference type="ARBA" id="ARBA00022989"/>
    </source>
</evidence>
<dbReference type="RefSeq" id="WP_207279122.1">
    <property type="nucleotide sequence ID" value="NZ_JAFLEQ010000015.1"/>
</dbReference>
<gene>
    <name evidence="10" type="ORF">JZY06_08465</name>
</gene>
<dbReference type="SUPFAM" id="SSF50182">
    <property type="entry name" value="Sm-like ribonucleoproteins"/>
    <property type="match status" value="1"/>
</dbReference>
<evidence type="ECO:0000256" key="5">
    <source>
        <dbReference type="ARBA" id="ARBA00022692"/>
    </source>
</evidence>
<dbReference type="EMBL" id="JAFLEQ010000015">
    <property type="protein sequence ID" value="MBN9644638.1"/>
    <property type="molecule type" value="Genomic_DNA"/>
</dbReference>
<evidence type="ECO:0000256" key="2">
    <source>
        <dbReference type="ARBA" id="ARBA00004236"/>
    </source>
</evidence>
<name>A0A939E0V7_9CORY</name>
<dbReference type="InterPro" id="IPR023408">
    <property type="entry name" value="MscS_beta-dom_sf"/>
</dbReference>
<evidence type="ECO:0000259" key="9">
    <source>
        <dbReference type="Pfam" id="PF00924"/>
    </source>
</evidence>
<keyword evidence="7 8" id="KW-0472">Membrane</keyword>
<evidence type="ECO:0000256" key="3">
    <source>
        <dbReference type="ARBA" id="ARBA00008017"/>
    </source>
</evidence>
<keyword evidence="4" id="KW-1003">Cell membrane</keyword>
<sequence length="388" mass="41443">MPFGYLLNVLWRWIVEIGIPLGIVLILALLVPRIGRFAVRFVENRVNLRSQEAKAQLALAGTGVYLAQIIIYVVLFVIALKIFGLSGTGVAVPATVVSAALGFGAQSIIADFLAGFFILTEKQFGLGDWVRFQGNGIDVQGDVMKITMRATHIRTLGGENVIIPNSTARVCYNHSNNWARAVVVIPVPLLGSESMAEVVQRCVAAGKRALADPVIADDVMGELEVHPPVGITQPTAVGQPWMVNMRFLVRTFPLCQWSVERTLRTYVVDEFFADYGSATTYDGYMREEFEPAPDRPVVPGAYQTAPAIDLTVADAAADAATEAVRRHSDSSAQAMAQAAATGDKAAARRKKLADTAADGHESATCGPSARTIARRAAATAGFAAGQAA</sequence>
<keyword evidence="5 8" id="KW-0812">Transmembrane</keyword>
<keyword evidence="11" id="KW-1185">Reference proteome</keyword>
<dbReference type="AlphaFoldDB" id="A0A939E0V7"/>
<feature type="domain" description="Mechanosensitive ion channel MscS" evidence="9">
    <location>
        <begin position="108"/>
        <end position="167"/>
    </location>
</feature>
<keyword evidence="6 8" id="KW-1133">Transmembrane helix</keyword>
<evidence type="ECO:0000313" key="10">
    <source>
        <dbReference type="EMBL" id="MBN9644638.1"/>
    </source>
</evidence>
<reference evidence="10" key="1">
    <citation type="submission" date="2021-03" db="EMBL/GenBank/DDBJ databases">
        <authorList>
            <person name="Sun Q."/>
        </authorList>
    </citation>
    <scope>NUCLEOTIDE SEQUENCE</scope>
    <source>
        <strain evidence="10">CCM 8862</strain>
    </source>
</reference>
<dbReference type="InterPro" id="IPR010920">
    <property type="entry name" value="LSM_dom_sf"/>
</dbReference>
<dbReference type="Gene3D" id="2.30.30.60">
    <property type="match status" value="1"/>
</dbReference>
<dbReference type="InterPro" id="IPR045276">
    <property type="entry name" value="YbiO_bact"/>
</dbReference>
<evidence type="ECO:0000256" key="7">
    <source>
        <dbReference type="ARBA" id="ARBA00023136"/>
    </source>
</evidence>
<feature type="transmembrane region" description="Helical" evidence="8">
    <location>
        <begin position="57"/>
        <end position="84"/>
    </location>
</feature>
<feature type="non-terminal residue" evidence="10">
    <location>
        <position position="388"/>
    </location>
</feature>
<dbReference type="InterPro" id="IPR011014">
    <property type="entry name" value="MscS_channel_TM-2"/>
</dbReference>
<dbReference type="PANTHER" id="PTHR30460:SF0">
    <property type="entry name" value="MODERATE CONDUCTANCE MECHANOSENSITIVE CHANNEL YBIO"/>
    <property type="match status" value="1"/>
</dbReference>
<evidence type="ECO:0000256" key="4">
    <source>
        <dbReference type="ARBA" id="ARBA00022475"/>
    </source>
</evidence>